<dbReference type="PANTHER" id="PTHR43775:SF37">
    <property type="entry name" value="SI:DKEY-61P9.11"/>
    <property type="match status" value="1"/>
</dbReference>
<dbReference type="InterPro" id="IPR014030">
    <property type="entry name" value="Ketoacyl_synth_N"/>
</dbReference>
<dbReference type="Proteomes" id="UP000000377">
    <property type="component" value="Chromosome"/>
</dbReference>
<dbReference type="AlphaFoldDB" id="D7BTZ8"/>
<dbReference type="Pfam" id="PF00550">
    <property type="entry name" value="PP-binding"/>
    <property type="match status" value="1"/>
</dbReference>
<dbReference type="Pfam" id="PF16197">
    <property type="entry name" value="KAsynt_C_assoc"/>
    <property type="match status" value="1"/>
</dbReference>
<dbReference type="InterPro" id="IPR036736">
    <property type="entry name" value="ACP-like_sf"/>
</dbReference>
<gene>
    <name evidence="7" type="ordered locus">SBI_06447</name>
</gene>
<dbReference type="SUPFAM" id="SSF47336">
    <property type="entry name" value="ACP-like"/>
    <property type="match status" value="1"/>
</dbReference>
<evidence type="ECO:0000256" key="1">
    <source>
        <dbReference type="ARBA" id="ARBA00022450"/>
    </source>
</evidence>
<dbReference type="PROSITE" id="PS00098">
    <property type="entry name" value="THIOLASE_1"/>
    <property type="match status" value="1"/>
</dbReference>
<organism evidence="7 8">
    <name type="scientific">Streptomyces bingchenggensis (strain BCW-1)</name>
    <dbReference type="NCBI Taxonomy" id="749414"/>
    <lineage>
        <taxon>Bacteria</taxon>
        <taxon>Bacillati</taxon>
        <taxon>Actinomycetota</taxon>
        <taxon>Actinomycetes</taxon>
        <taxon>Kitasatosporales</taxon>
        <taxon>Streptomycetaceae</taxon>
        <taxon>Streptomyces</taxon>
    </lineage>
</organism>
<keyword evidence="1" id="KW-0596">Phosphopantetheine</keyword>
<dbReference type="InterPro" id="IPR016039">
    <property type="entry name" value="Thiolase-like"/>
</dbReference>
<dbReference type="InterPro" id="IPR020615">
    <property type="entry name" value="Thiolase_acyl_enz_int_AS"/>
</dbReference>
<dbReference type="EMBL" id="CP002047">
    <property type="protein sequence ID" value="ADI09567.1"/>
    <property type="molecule type" value="Genomic_DNA"/>
</dbReference>
<name>D7BTZ8_STRBB</name>
<evidence type="ECO:0000256" key="3">
    <source>
        <dbReference type="ARBA" id="ARBA00022679"/>
    </source>
</evidence>
<dbReference type="GO" id="GO:0071770">
    <property type="term" value="P:DIM/DIP cell wall layer assembly"/>
    <property type="evidence" value="ECO:0007669"/>
    <property type="project" value="TreeGrafter"/>
</dbReference>
<dbReference type="GO" id="GO:0017000">
    <property type="term" value="P:antibiotic biosynthetic process"/>
    <property type="evidence" value="ECO:0007669"/>
    <property type="project" value="UniProtKB-KW"/>
</dbReference>
<dbReference type="HOGENOM" id="CLU_000022_16_6_11"/>
<evidence type="ECO:0000313" key="7">
    <source>
        <dbReference type="EMBL" id="ADI09567.1"/>
    </source>
</evidence>
<keyword evidence="8" id="KW-1185">Reference proteome</keyword>
<dbReference type="InterPro" id="IPR050091">
    <property type="entry name" value="PKS_NRPS_Biosynth_Enz"/>
</dbReference>
<dbReference type="SUPFAM" id="SSF52151">
    <property type="entry name" value="FabD/lysophospholipase-like"/>
    <property type="match status" value="1"/>
</dbReference>
<dbReference type="InterPro" id="IPR001227">
    <property type="entry name" value="Ac_transferase_dom_sf"/>
</dbReference>
<dbReference type="Gene3D" id="3.30.70.3290">
    <property type="match status" value="1"/>
</dbReference>
<dbReference type="InterPro" id="IPR014031">
    <property type="entry name" value="Ketoacyl_synth_C"/>
</dbReference>
<dbReference type="SMART" id="SM00823">
    <property type="entry name" value="PKS_PP"/>
    <property type="match status" value="1"/>
</dbReference>
<dbReference type="PROSITE" id="PS50075">
    <property type="entry name" value="CARRIER"/>
    <property type="match status" value="1"/>
</dbReference>
<evidence type="ECO:0000259" key="5">
    <source>
        <dbReference type="PROSITE" id="PS50075"/>
    </source>
</evidence>
<dbReference type="eggNOG" id="COG3321">
    <property type="taxonomic scope" value="Bacteria"/>
</dbReference>
<dbReference type="Gene3D" id="3.40.47.10">
    <property type="match status" value="1"/>
</dbReference>
<dbReference type="InterPro" id="IPR020806">
    <property type="entry name" value="PKS_PP-bd"/>
</dbReference>
<dbReference type="Pfam" id="PF00109">
    <property type="entry name" value="ketoacyl-synt"/>
    <property type="match status" value="1"/>
</dbReference>
<dbReference type="GO" id="GO:0004312">
    <property type="term" value="F:fatty acid synthase activity"/>
    <property type="evidence" value="ECO:0007669"/>
    <property type="project" value="TreeGrafter"/>
</dbReference>
<dbReference type="CDD" id="cd00833">
    <property type="entry name" value="PKS"/>
    <property type="match status" value="1"/>
</dbReference>
<evidence type="ECO:0000256" key="4">
    <source>
        <dbReference type="ARBA" id="ARBA00023194"/>
    </source>
</evidence>
<dbReference type="GO" id="GO:0005737">
    <property type="term" value="C:cytoplasm"/>
    <property type="evidence" value="ECO:0007669"/>
    <property type="project" value="TreeGrafter"/>
</dbReference>
<dbReference type="PANTHER" id="PTHR43775">
    <property type="entry name" value="FATTY ACID SYNTHASE"/>
    <property type="match status" value="1"/>
</dbReference>
<dbReference type="GO" id="GO:0005886">
    <property type="term" value="C:plasma membrane"/>
    <property type="evidence" value="ECO:0007669"/>
    <property type="project" value="TreeGrafter"/>
</dbReference>
<dbReference type="InterPro" id="IPR020841">
    <property type="entry name" value="PKS_Beta-ketoAc_synthase_dom"/>
</dbReference>
<reference evidence="7 8" key="1">
    <citation type="journal article" date="2010" name="J. Bacteriol.">
        <title>Genome sequence of the milbemycin-producing bacterium Streptomyces bingchenggensis.</title>
        <authorList>
            <person name="Wang X.J."/>
            <person name="Yan Y.J."/>
            <person name="Zhang B."/>
            <person name="An J."/>
            <person name="Wang J.J."/>
            <person name="Tian J."/>
            <person name="Jiang L."/>
            <person name="Chen Y.H."/>
            <person name="Huang S.X."/>
            <person name="Yin M."/>
            <person name="Zhang J."/>
            <person name="Gao A.L."/>
            <person name="Liu C.X."/>
            <person name="Zhu Z.X."/>
            <person name="Xiang W.S."/>
        </authorList>
    </citation>
    <scope>NUCLEOTIDE SEQUENCE [LARGE SCALE GENOMIC DNA]</scope>
    <source>
        <strain evidence="7 8">BCW-1</strain>
    </source>
</reference>
<dbReference type="InterPro" id="IPR016035">
    <property type="entry name" value="Acyl_Trfase/lysoPLipase"/>
</dbReference>
<proteinExistence type="predicted"/>
<sequence length="869" mass="91254">MSMTLAQESRLIAVVGMACRFPGARDTDEYWNALMKGTTSLVPLTADELAAKGVPQEVLADPSYVPVAGALEDVEMFDAAYFGIPPAEAAAMDPQHRLFLQEAVHALEHAGWAGSEDRRVGVFCGSGENRYAAMLPSPDSGARAHRSMSDAPAALPLRVSYHLDLRGPSVFVSSLCSTSLTAVHLARRSLLAGECELALAGAVSVQLPQHHGYRALDGSVMSPDGRLRPFDSAAAGTVPGSGAGIVVLKCLDDALRDGDTVHAVIRGSALNNDGADRQSFAAPSVRGQRDVVIAALTDAGVDPATVGYVEAHGTGTSLGDPVELAALREAREQLGATTPCAIGAVKSSLGHLDTAAGMAGLIKAVLAVREGTVPATVGHDELNPLIDLGDSGLYISADTGPWPRTGHPRRAAVTALGVGGTNAHLVLEQPPVRPAPAPAPSEPAAPDEPHIFPLSAHTPRSFDRLCDRLAETLDHKEHAPGDVARTLQEGRHHRTLRRAWVSPSLQGISTALREKPVPAPEEGLVLAIDLGDENPYPLDERLGERIAELRRALEHTGSGTSRVVVAAHTARGLLDALAVRGVVPDAVAAVGAGEYLAFAHAGALPWDVALRCAERHSRALEASLPGGDLSVCERLLDEIERDLAACPPTPLAVEVRSLTSGTGFPAGRVLPTGHLPAMTRAAVTGEGDFAPPPGCPSLLDGATGWEQWLRLVAHCWERGADVSWHLLRGTGRRIPLPGYPFDEARHWAAPAPDATAGHTPIPVGGATASRAGGARDVLTELGAIWRTVLGVPEVAPEDSFFDLGGHSLLASQVMTRIRELFEVRIPLGELLDAETLEGMSELVQDELAALRVYATQTAPTDEAMETVEL</sequence>
<dbReference type="Gene3D" id="1.10.1200.10">
    <property type="entry name" value="ACP-like"/>
    <property type="match status" value="1"/>
</dbReference>
<dbReference type="STRING" id="749414.SBI_06447"/>
<evidence type="ECO:0000259" key="6">
    <source>
        <dbReference type="PROSITE" id="PS52004"/>
    </source>
</evidence>
<feature type="domain" description="Ketosynthase family 3 (KS3)" evidence="6">
    <location>
        <begin position="9"/>
        <end position="429"/>
    </location>
</feature>
<dbReference type="Gene3D" id="3.40.366.10">
    <property type="entry name" value="Malonyl-Coenzyme A Acyl Carrier Protein, domain 2"/>
    <property type="match status" value="2"/>
</dbReference>
<dbReference type="SMART" id="SM00825">
    <property type="entry name" value="PKS_KS"/>
    <property type="match status" value="1"/>
</dbReference>
<evidence type="ECO:0000313" key="8">
    <source>
        <dbReference type="Proteomes" id="UP000000377"/>
    </source>
</evidence>
<dbReference type="PROSITE" id="PS52004">
    <property type="entry name" value="KS3_2"/>
    <property type="match status" value="1"/>
</dbReference>
<feature type="domain" description="Carrier" evidence="5">
    <location>
        <begin position="772"/>
        <end position="847"/>
    </location>
</feature>
<accession>D7BTZ8</accession>
<dbReference type="SUPFAM" id="SSF53901">
    <property type="entry name" value="Thiolase-like"/>
    <property type="match status" value="1"/>
</dbReference>
<protein>
    <submittedName>
        <fullName evidence="7">KR domain protein</fullName>
    </submittedName>
</protein>
<dbReference type="Pfam" id="PF02801">
    <property type="entry name" value="Ketoacyl-synt_C"/>
    <property type="match status" value="1"/>
</dbReference>
<keyword evidence="4" id="KW-0045">Antibiotic biosynthesis</keyword>
<keyword evidence="2" id="KW-0597">Phosphoprotein</keyword>
<dbReference type="PATRIC" id="fig|749414.3.peg.6640"/>
<evidence type="ECO:0000256" key="2">
    <source>
        <dbReference type="ARBA" id="ARBA00022553"/>
    </source>
</evidence>
<dbReference type="GO" id="GO:0006633">
    <property type="term" value="P:fatty acid biosynthetic process"/>
    <property type="evidence" value="ECO:0007669"/>
    <property type="project" value="TreeGrafter"/>
</dbReference>
<dbReference type="InterPro" id="IPR009081">
    <property type="entry name" value="PP-bd_ACP"/>
</dbReference>
<dbReference type="eggNOG" id="COG1020">
    <property type="taxonomic scope" value="Bacteria"/>
</dbReference>
<dbReference type="InterPro" id="IPR032821">
    <property type="entry name" value="PKS_assoc"/>
</dbReference>
<dbReference type="GO" id="GO:0031177">
    <property type="term" value="F:phosphopantetheine binding"/>
    <property type="evidence" value="ECO:0007669"/>
    <property type="project" value="InterPro"/>
</dbReference>
<dbReference type="KEGG" id="sbh:SBI_06447"/>
<dbReference type="Gene3D" id="1.10.1240.100">
    <property type="match status" value="1"/>
</dbReference>
<keyword evidence="3" id="KW-0808">Transferase</keyword>